<dbReference type="Proteomes" id="UP000619260">
    <property type="component" value="Unassembled WGS sequence"/>
</dbReference>
<name>A0A8J3YHK6_9ACTN</name>
<dbReference type="Gene3D" id="3.60.21.10">
    <property type="match status" value="1"/>
</dbReference>
<sequence length="253" mass="27956">MPDIVVIGDVGGCAAQLTRAVAPLVDDPDTVIIQVGDLVDRGPDSRGVLDLVRARQEIAPERWIQLVGNHEAQYLGGEPFWPTRLDEDAATLLRTWWLKEWLRVAAAVRTREGEELLICHAGMTVATWRALGEPVTAATAADLLNTRPEELLWDSRGGPLWAEAASDLYGSWLDAPVVVPFGQVHGHSTVVSFARRAWLCPGRIRQRTTVDWAARHTFTRIRTARFIGVDPKHGRFGTDHWAPLTLPDATLLA</sequence>
<dbReference type="AlphaFoldDB" id="A0A8J3YHK6"/>
<dbReference type="GO" id="GO:0005737">
    <property type="term" value="C:cytoplasm"/>
    <property type="evidence" value="ECO:0007669"/>
    <property type="project" value="TreeGrafter"/>
</dbReference>
<protein>
    <recommendedName>
        <fullName evidence="1">Calcineurin-like phosphoesterase domain-containing protein</fullName>
    </recommendedName>
</protein>
<dbReference type="InterPro" id="IPR029052">
    <property type="entry name" value="Metallo-depent_PP-like"/>
</dbReference>
<dbReference type="PANTHER" id="PTHR42850">
    <property type="entry name" value="METALLOPHOSPHOESTERASE"/>
    <property type="match status" value="1"/>
</dbReference>
<dbReference type="PANTHER" id="PTHR42850:SF4">
    <property type="entry name" value="ZINC-DEPENDENT ENDOPOLYPHOSPHATASE"/>
    <property type="match status" value="1"/>
</dbReference>
<comment type="caution">
    <text evidence="2">The sequence shown here is derived from an EMBL/GenBank/DDBJ whole genome shotgun (WGS) entry which is preliminary data.</text>
</comment>
<evidence type="ECO:0000313" key="2">
    <source>
        <dbReference type="EMBL" id="GIJ45419.1"/>
    </source>
</evidence>
<accession>A0A8J3YHK6</accession>
<evidence type="ECO:0000313" key="3">
    <source>
        <dbReference type="Proteomes" id="UP000619260"/>
    </source>
</evidence>
<dbReference type="InterPro" id="IPR004843">
    <property type="entry name" value="Calcineurin-like_PHP"/>
</dbReference>
<dbReference type="RefSeq" id="WP_203898969.1">
    <property type="nucleotide sequence ID" value="NZ_BOPF01000007.1"/>
</dbReference>
<dbReference type="EMBL" id="BOPF01000007">
    <property type="protein sequence ID" value="GIJ45419.1"/>
    <property type="molecule type" value="Genomic_DNA"/>
</dbReference>
<dbReference type="Pfam" id="PF00149">
    <property type="entry name" value="Metallophos"/>
    <property type="match status" value="1"/>
</dbReference>
<keyword evidence="3" id="KW-1185">Reference proteome</keyword>
<dbReference type="InterPro" id="IPR050126">
    <property type="entry name" value="Ap4A_hydrolase"/>
</dbReference>
<organism evidence="2 3">
    <name type="scientific">Virgisporangium aliadipatigenens</name>
    <dbReference type="NCBI Taxonomy" id="741659"/>
    <lineage>
        <taxon>Bacteria</taxon>
        <taxon>Bacillati</taxon>
        <taxon>Actinomycetota</taxon>
        <taxon>Actinomycetes</taxon>
        <taxon>Micromonosporales</taxon>
        <taxon>Micromonosporaceae</taxon>
        <taxon>Virgisporangium</taxon>
    </lineage>
</organism>
<gene>
    <name evidence="2" type="ORF">Val02_23050</name>
</gene>
<proteinExistence type="predicted"/>
<reference evidence="2" key="1">
    <citation type="submission" date="2021-01" db="EMBL/GenBank/DDBJ databases">
        <title>Whole genome shotgun sequence of Virgisporangium aliadipatigenens NBRC 105644.</title>
        <authorList>
            <person name="Komaki H."/>
            <person name="Tamura T."/>
        </authorList>
    </citation>
    <scope>NUCLEOTIDE SEQUENCE</scope>
    <source>
        <strain evidence="2">NBRC 105644</strain>
    </source>
</reference>
<evidence type="ECO:0000259" key="1">
    <source>
        <dbReference type="Pfam" id="PF00149"/>
    </source>
</evidence>
<dbReference type="GO" id="GO:0016791">
    <property type="term" value="F:phosphatase activity"/>
    <property type="evidence" value="ECO:0007669"/>
    <property type="project" value="TreeGrafter"/>
</dbReference>
<dbReference type="SUPFAM" id="SSF56300">
    <property type="entry name" value="Metallo-dependent phosphatases"/>
    <property type="match status" value="1"/>
</dbReference>
<feature type="domain" description="Calcineurin-like phosphoesterase" evidence="1">
    <location>
        <begin position="4"/>
        <end position="155"/>
    </location>
</feature>